<reference evidence="2" key="1">
    <citation type="submission" date="2019-08" db="EMBL/GenBank/DDBJ databases">
        <authorList>
            <person name="Kucharzyk K."/>
            <person name="Murdoch R.W."/>
            <person name="Higgins S."/>
            <person name="Loffler F."/>
        </authorList>
    </citation>
    <scope>NUCLEOTIDE SEQUENCE</scope>
</reference>
<evidence type="ECO:0000259" key="1">
    <source>
        <dbReference type="PROSITE" id="PS50967"/>
    </source>
</evidence>
<gene>
    <name evidence="2" type="primary">recD2_34</name>
    <name evidence="2" type="ORF">SDC9_57413</name>
</gene>
<organism evidence="2">
    <name type="scientific">bioreactor metagenome</name>
    <dbReference type="NCBI Taxonomy" id="1076179"/>
    <lineage>
        <taxon>unclassified sequences</taxon>
        <taxon>metagenomes</taxon>
        <taxon>ecological metagenomes</taxon>
    </lineage>
</organism>
<dbReference type="AlphaFoldDB" id="A0A644X4J3"/>
<dbReference type="SUPFAM" id="SSF47819">
    <property type="entry name" value="HRDC-like"/>
    <property type="match status" value="1"/>
</dbReference>
<dbReference type="GO" id="GO:0006281">
    <property type="term" value="P:DNA repair"/>
    <property type="evidence" value="ECO:0007669"/>
    <property type="project" value="InterPro"/>
</dbReference>
<name>A0A644X4J3_9ZZZZ</name>
<keyword evidence="2" id="KW-0067">ATP-binding</keyword>
<evidence type="ECO:0000313" key="2">
    <source>
        <dbReference type="EMBL" id="MPM11075.1"/>
    </source>
</evidence>
<dbReference type="Gene3D" id="3.40.50.300">
    <property type="entry name" value="P-loop containing nucleotide triphosphate hydrolases"/>
    <property type="match status" value="2"/>
</dbReference>
<dbReference type="SMART" id="SM00382">
    <property type="entry name" value="AAA"/>
    <property type="match status" value="1"/>
</dbReference>
<protein>
    <submittedName>
        <fullName evidence="2">ATP-dependent RecD-like DNA helicase</fullName>
        <ecNumber evidence="2">3.6.4.12</ecNumber>
    </submittedName>
</protein>
<dbReference type="EC" id="3.6.4.12" evidence="2"/>
<dbReference type="Pfam" id="PF13538">
    <property type="entry name" value="UvrD_C_2"/>
    <property type="match status" value="1"/>
</dbReference>
<sequence>MKEKGIESNRELEMAFEFVYRTNRNVYLTGRAGTGKTTFLNRLRHECPKRMVIVAPTGVAAINAGGVTIHSMFQLPFAPFFPESAGLQNNPLNAIRYRKQKIRLLKSIDLLVIDEISMVRADILDAVDSLLRRYRHHNEVFGGVQVLMIGDVHQLPPVVKEDEWKMLRLYYRNMYFFSSKAFVHSSPVVIELQQIFRQSDLDFILMLEKVRNNGVDSNTMQLLNQRYNKHFNPSAHPGYIILTTHNSQSAAINDKRLEELPGEEFSYEAEVKGDFPEYNYPTFKTLILKPGAQVMFVKNDLAPEKRYYNGKIGKIVHIEDDNIVVQCPEDDDTIDVCRLSWSNIRFTLNEATKEIEEEEIGSFTQFPLKLAWAITIHKSQGLTFDKVVVDAAQAFAHGQVYVALSRCRTLDGLVLSSPIGYGSVITDNNVVDFNRKSEELIPDERELEVSKTQFRNEILSQLFDFSEMLNRLIHIRRLALDAGDSVSSALVPDTEHTTEFFNKEVLDVASKFRRQLDALFSLTGTEDGEQHLKDRVLAAASYFRDKLSTIFDYTAYTDFDSDNMSEQQELKELAEDLQKMSVIARACFDSLLKDFDVFLLLRVRSDADLDFRFSSRRERGSHRESKITSVIEYPELYRMLKSWRDNLADEAGMERYRVMPNKALEEMANLLPTTTEELKKVKGIGKKKIEFFGNEILKIIAKYCIDNELKSVDFSEEEIELKPAKKKKGASAEVSLEMLRDGYSVAKIAQERNLTETTVAGHLLKYVESGEITVLQLLPREKLDRIATALVDYKFKTISEAKEYLGKDIEFFEIRWVMAAMQREDV</sequence>
<dbReference type="GO" id="GO:0000166">
    <property type="term" value="F:nucleotide binding"/>
    <property type="evidence" value="ECO:0007669"/>
    <property type="project" value="InterPro"/>
</dbReference>
<dbReference type="GO" id="GO:0003676">
    <property type="term" value="F:nucleic acid binding"/>
    <property type="evidence" value="ECO:0007669"/>
    <property type="project" value="InterPro"/>
</dbReference>
<dbReference type="Pfam" id="PF05970">
    <property type="entry name" value="PIF1"/>
    <property type="match status" value="1"/>
</dbReference>
<feature type="domain" description="HRDC" evidence="1">
    <location>
        <begin position="630"/>
        <end position="710"/>
    </location>
</feature>
<dbReference type="FunFam" id="3.40.50.300:FF:001498">
    <property type="entry name" value="ATP-dependent DNA helicase"/>
    <property type="match status" value="1"/>
</dbReference>
<comment type="caution">
    <text evidence="2">The sequence shown here is derived from an EMBL/GenBank/DDBJ whole genome shotgun (WGS) entry which is preliminary data.</text>
</comment>
<dbReference type="PANTHER" id="PTHR47642">
    <property type="entry name" value="ATP-DEPENDENT DNA HELICASE"/>
    <property type="match status" value="1"/>
</dbReference>
<keyword evidence="2" id="KW-0378">Hydrolase</keyword>
<dbReference type="CDD" id="cd18809">
    <property type="entry name" value="SF1_C_RecD"/>
    <property type="match status" value="1"/>
</dbReference>
<dbReference type="InterPro" id="IPR002121">
    <property type="entry name" value="HRDC_dom"/>
</dbReference>
<dbReference type="GO" id="GO:0003678">
    <property type="term" value="F:DNA helicase activity"/>
    <property type="evidence" value="ECO:0007669"/>
    <property type="project" value="UniProtKB-EC"/>
</dbReference>
<dbReference type="GO" id="GO:0016787">
    <property type="term" value="F:hydrolase activity"/>
    <property type="evidence" value="ECO:0007669"/>
    <property type="project" value="UniProtKB-KW"/>
</dbReference>
<dbReference type="SUPFAM" id="SSF52540">
    <property type="entry name" value="P-loop containing nucleoside triphosphate hydrolases"/>
    <property type="match status" value="2"/>
</dbReference>
<dbReference type="InterPro" id="IPR003593">
    <property type="entry name" value="AAA+_ATPase"/>
</dbReference>
<dbReference type="InterPro" id="IPR044876">
    <property type="entry name" value="HRDC_dom_sf"/>
</dbReference>
<dbReference type="InterPro" id="IPR051055">
    <property type="entry name" value="PIF1_helicase"/>
</dbReference>
<dbReference type="Gene3D" id="1.10.150.80">
    <property type="entry name" value="HRDC domain"/>
    <property type="match status" value="1"/>
</dbReference>
<dbReference type="PROSITE" id="PS50967">
    <property type="entry name" value="HRDC"/>
    <property type="match status" value="1"/>
</dbReference>
<dbReference type="Pfam" id="PF14493">
    <property type="entry name" value="HTH_40"/>
    <property type="match status" value="1"/>
</dbReference>
<dbReference type="InterPro" id="IPR029491">
    <property type="entry name" value="Helicase_HTH"/>
</dbReference>
<proteinExistence type="predicted"/>
<dbReference type="Pfam" id="PF00570">
    <property type="entry name" value="HRDC"/>
    <property type="match status" value="1"/>
</dbReference>
<dbReference type="SMART" id="SM00341">
    <property type="entry name" value="HRDC"/>
    <property type="match status" value="1"/>
</dbReference>
<keyword evidence="2" id="KW-0547">Nucleotide-binding</keyword>
<dbReference type="GO" id="GO:0000723">
    <property type="term" value="P:telomere maintenance"/>
    <property type="evidence" value="ECO:0007669"/>
    <property type="project" value="InterPro"/>
</dbReference>
<dbReference type="InterPro" id="IPR027417">
    <property type="entry name" value="P-loop_NTPase"/>
</dbReference>
<dbReference type="InterPro" id="IPR010285">
    <property type="entry name" value="DNA_helicase_pif1-like_DEAD"/>
</dbReference>
<accession>A0A644X4J3</accession>
<dbReference type="EMBL" id="VSSQ01001780">
    <property type="protein sequence ID" value="MPM11075.1"/>
    <property type="molecule type" value="Genomic_DNA"/>
</dbReference>
<dbReference type="InterPro" id="IPR010997">
    <property type="entry name" value="HRDC-like_sf"/>
</dbReference>
<keyword evidence="2" id="KW-0347">Helicase</keyword>
<dbReference type="Gene3D" id="2.30.30.940">
    <property type="match status" value="1"/>
</dbReference>
<dbReference type="InterPro" id="IPR027785">
    <property type="entry name" value="UvrD-like_helicase_C"/>
</dbReference>